<name>A0ABQ7DBA0_BRACR</name>
<dbReference type="SUPFAM" id="SSF54001">
    <property type="entry name" value="Cysteine proteinases"/>
    <property type="match status" value="1"/>
</dbReference>
<organism evidence="5 6">
    <name type="scientific">Brassica cretica</name>
    <name type="common">Mustard</name>
    <dbReference type="NCBI Taxonomy" id="69181"/>
    <lineage>
        <taxon>Eukaryota</taxon>
        <taxon>Viridiplantae</taxon>
        <taxon>Streptophyta</taxon>
        <taxon>Embryophyta</taxon>
        <taxon>Tracheophyta</taxon>
        <taxon>Spermatophyta</taxon>
        <taxon>Magnoliopsida</taxon>
        <taxon>eudicotyledons</taxon>
        <taxon>Gunneridae</taxon>
        <taxon>Pentapetalae</taxon>
        <taxon>rosids</taxon>
        <taxon>malvids</taxon>
        <taxon>Brassicales</taxon>
        <taxon>Brassicaceae</taxon>
        <taxon>Brassiceae</taxon>
        <taxon>Brassica</taxon>
    </lineage>
</organism>
<feature type="domain" description="Ubiquitin-like protease family profile" evidence="4">
    <location>
        <begin position="1"/>
        <end position="106"/>
    </location>
</feature>
<evidence type="ECO:0000259" key="4">
    <source>
        <dbReference type="PROSITE" id="PS50600"/>
    </source>
</evidence>
<comment type="caution">
    <text evidence="5">The sequence shown here is derived from an EMBL/GenBank/DDBJ whole genome shotgun (WGS) entry which is preliminary data.</text>
</comment>
<dbReference type="InterPro" id="IPR038765">
    <property type="entry name" value="Papain-like_cys_pep_sf"/>
</dbReference>
<keyword evidence="6" id="KW-1185">Reference proteome</keyword>
<evidence type="ECO:0000313" key="6">
    <source>
        <dbReference type="Proteomes" id="UP000266723"/>
    </source>
</evidence>
<dbReference type="Proteomes" id="UP000266723">
    <property type="component" value="Unassembled WGS sequence"/>
</dbReference>
<keyword evidence="2" id="KW-0645">Protease</keyword>
<evidence type="ECO:0000256" key="2">
    <source>
        <dbReference type="ARBA" id="ARBA00022670"/>
    </source>
</evidence>
<dbReference type="PROSITE" id="PS50600">
    <property type="entry name" value="ULP_PROTEASE"/>
    <property type="match status" value="1"/>
</dbReference>
<sequence>MVDVDYIYSVLFVNNNHWVALFITIPNRCIEVLDCGLKGSSNEQVVKAVKPIVHILPHLLRASAPPSERPKMSVEQYKVRRPRQRILQMLKTGDCGIYAIKFIECHALGAEFTTSLSDENIKMVRENLATEIFEEIEQHGRTVSNPLPLRASDRELLYPY</sequence>
<comment type="similarity">
    <text evidence="1">Belongs to the peptidase C48 family.</text>
</comment>
<protein>
    <recommendedName>
        <fullName evidence="4">Ubiquitin-like protease family profile domain-containing protein</fullName>
    </recommendedName>
</protein>
<dbReference type="EMBL" id="QGKV02000759">
    <property type="protein sequence ID" value="KAF3568990.1"/>
    <property type="molecule type" value="Genomic_DNA"/>
</dbReference>
<gene>
    <name evidence="5" type="ORF">DY000_02016077</name>
</gene>
<evidence type="ECO:0000313" key="5">
    <source>
        <dbReference type="EMBL" id="KAF3568990.1"/>
    </source>
</evidence>
<evidence type="ECO:0000256" key="1">
    <source>
        <dbReference type="ARBA" id="ARBA00005234"/>
    </source>
</evidence>
<keyword evidence="3" id="KW-0378">Hydrolase</keyword>
<evidence type="ECO:0000256" key="3">
    <source>
        <dbReference type="ARBA" id="ARBA00022801"/>
    </source>
</evidence>
<dbReference type="Gene3D" id="3.40.395.10">
    <property type="entry name" value="Adenoviral Proteinase, Chain A"/>
    <property type="match status" value="1"/>
</dbReference>
<dbReference type="Pfam" id="PF02902">
    <property type="entry name" value="Peptidase_C48"/>
    <property type="match status" value="1"/>
</dbReference>
<proteinExistence type="inferred from homology"/>
<accession>A0ABQ7DBA0</accession>
<dbReference type="InterPro" id="IPR003653">
    <property type="entry name" value="Peptidase_C48_C"/>
</dbReference>
<reference evidence="5 6" key="1">
    <citation type="journal article" date="2020" name="BMC Genomics">
        <title>Intraspecific diversification of the crop wild relative Brassica cretica Lam. using demographic model selection.</title>
        <authorList>
            <person name="Kioukis A."/>
            <person name="Michalopoulou V.A."/>
            <person name="Briers L."/>
            <person name="Pirintsos S."/>
            <person name="Studholme D.J."/>
            <person name="Pavlidis P."/>
            <person name="Sarris P.F."/>
        </authorList>
    </citation>
    <scope>NUCLEOTIDE SEQUENCE [LARGE SCALE GENOMIC DNA]</scope>
    <source>
        <strain evidence="6">cv. PFS-1207/04</strain>
    </source>
</reference>